<name>A0A4R1K7L8_9BACT</name>
<keyword evidence="1 3" id="KW-0732">Signal</keyword>
<dbReference type="HAMAP" id="MF_02066">
    <property type="entry name" value="CpoB"/>
    <property type="match status" value="1"/>
</dbReference>
<proteinExistence type="inferred from homology"/>
<dbReference type="OrthoDB" id="13540at2"/>
<dbReference type="EMBL" id="SMGG01000005">
    <property type="protein sequence ID" value="TCK60027.1"/>
    <property type="molecule type" value="Genomic_DNA"/>
</dbReference>
<evidence type="ECO:0000256" key="3">
    <source>
        <dbReference type="SAM" id="SignalP"/>
    </source>
</evidence>
<evidence type="ECO:0000313" key="6">
    <source>
        <dbReference type="Proteomes" id="UP000294614"/>
    </source>
</evidence>
<dbReference type="Pfam" id="PF13174">
    <property type="entry name" value="TPR_6"/>
    <property type="match status" value="1"/>
</dbReference>
<evidence type="ECO:0000313" key="5">
    <source>
        <dbReference type="EMBL" id="TCK60027.1"/>
    </source>
</evidence>
<dbReference type="RefSeq" id="WP_132874172.1">
    <property type="nucleotide sequence ID" value="NZ_JAJUHT010000016.1"/>
</dbReference>
<gene>
    <name evidence="5" type="ORF">C8D98_2199</name>
</gene>
<dbReference type="Proteomes" id="UP000294614">
    <property type="component" value="Unassembled WGS sequence"/>
</dbReference>
<feature type="signal peptide" evidence="3">
    <location>
        <begin position="1"/>
        <end position="18"/>
    </location>
</feature>
<protein>
    <submittedName>
        <fullName evidence="5">Tol-pal system protein YbgF</fullName>
    </submittedName>
</protein>
<evidence type="ECO:0000259" key="4">
    <source>
        <dbReference type="Pfam" id="PF13525"/>
    </source>
</evidence>
<evidence type="ECO:0000256" key="1">
    <source>
        <dbReference type="ARBA" id="ARBA00022729"/>
    </source>
</evidence>
<comment type="caution">
    <text evidence="5">The sequence shown here is derived from an EMBL/GenBank/DDBJ whole genome shotgun (WGS) entry which is preliminary data.</text>
</comment>
<feature type="chain" id="PRO_5020765177" evidence="3">
    <location>
        <begin position="19"/>
        <end position="260"/>
    </location>
</feature>
<keyword evidence="6" id="KW-1185">Reference proteome</keyword>
<dbReference type="InterPro" id="IPR019734">
    <property type="entry name" value="TPR_rpt"/>
</dbReference>
<evidence type="ECO:0000256" key="2">
    <source>
        <dbReference type="SAM" id="MobiDB-lite"/>
    </source>
</evidence>
<accession>A0A4R1K7L8</accession>
<dbReference type="Gene3D" id="1.25.40.10">
    <property type="entry name" value="Tetratricopeptide repeat domain"/>
    <property type="match status" value="1"/>
</dbReference>
<dbReference type="InterPro" id="IPR039565">
    <property type="entry name" value="BamD-like"/>
</dbReference>
<sequence length="260" mass="28958">MKKAAVVILAGLALTACGNDDLLIQKSMNNIKDEMLGIQSTMGDMQIKIQDLDKNIRINSENINKNSEALTQLREEMTVMNTDIIELKDRVGALEKGGSSTSKTAPLPSPADDMPSMKAAAPVKDTSGVIIIEDNMQDKLSLYTYAYELYRNGKYPESEAKFNEFIKKYPNDERADNSLYWIGEIRYGTKDFNGAIAKFKELMADYPNGNKVPDAMLKLAYSYGSISDKENSIATLQKLVAEYPESEAARLGKQKLAQWK</sequence>
<dbReference type="SUPFAM" id="SSF48452">
    <property type="entry name" value="TPR-like"/>
    <property type="match status" value="1"/>
</dbReference>
<dbReference type="Pfam" id="PF13525">
    <property type="entry name" value="YfiO"/>
    <property type="match status" value="1"/>
</dbReference>
<dbReference type="NCBIfam" id="TIGR02795">
    <property type="entry name" value="tol_pal_ybgF"/>
    <property type="match status" value="1"/>
</dbReference>
<dbReference type="InterPro" id="IPR034706">
    <property type="entry name" value="CpoB"/>
</dbReference>
<feature type="domain" description="Outer membrane lipoprotein BamD-like" evidence="4">
    <location>
        <begin position="175"/>
        <end position="248"/>
    </location>
</feature>
<reference evidence="5 6" key="1">
    <citation type="submission" date="2019-03" db="EMBL/GenBank/DDBJ databases">
        <title>Genomic Encyclopedia of Type Strains, Phase IV (KMG-IV): sequencing the most valuable type-strain genomes for metagenomic binning, comparative biology and taxonomic classification.</title>
        <authorList>
            <person name="Goeker M."/>
        </authorList>
    </citation>
    <scope>NUCLEOTIDE SEQUENCE [LARGE SCALE GENOMIC DNA]</scope>
    <source>
        <strain evidence="5 6">DSM 24984</strain>
    </source>
</reference>
<dbReference type="InterPro" id="IPR011990">
    <property type="entry name" value="TPR-like_helical_dom_sf"/>
</dbReference>
<dbReference type="GO" id="GO:0051301">
    <property type="term" value="P:cell division"/>
    <property type="evidence" value="ECO:0007669"/>
    <property type="project" value="InterPro"/>
</dbReference>
<feature type="region of interest" description="Disordered" evidence="2">
    <location>
        <begin position="95"/>
        <end position="115"/>
    </location>
</feature>
<dbReference type="AlphaFoldDB" id="A0A4R1K7L8"/>
<dbReference type="InterPro" id="IPR014162">
    <property type="entry name" value="CpoB_C"/>
</dbReference>
<organism evidence="5 6">
    <name type="scientific">Seleniivibrio woodruffii</name>
    <dbReference type="NCBI Taxonomy" id="1078050"/>
    <lineage>
        <taxon>Bacteria</taxon>
        <taxon>Pseudomonadati</taxon>
        <taxon>Deferribacterota</taxon>
        <taxon>Deferribacteres</taxon>
        <taxon>Deferribacterales</taxon>
        <taxon>Geovibrionaceae</taxon>
        <taxon>Seleniivibrio</taxon>
    </lineage>
</organism>
<dbReference type="PROSITE" id="PS51257">
    <property type="entry name" value="PROKAR_LIPOPROTEIN"/>
    <property type="match status" value="1"/>
</dbReference>